<dbReference type="AlphaFoldDB" id="A0A6M7U9R7"/>
<protein>
    <submittedName>
        <fullName evidence="1">Uncharacterized protein</fullName>
    </submittedName>
</protein>
<accession>A0A6M7U9R7</accession>
<evidence type="ECO:0000313" key="2">
    <source>
        <dbReference type="Proteomes" id="UP000093737"/>
    </source>
</evidence>
<organism evidence="1 2">
    <name type="scientific">Rhizobium loti</name>
    <name type="common">Mesorhizobium loti</name>
    <dbReference type="NCBI Taxonomy" id="381"/>
    <lineage>
        <taxon>Bacteria</taxon>
        <taxon>Pseudomonadati</taxon>
        <taxon>Pseudomonadota</taxon>
        <taxon>Alphaproteobacteria</taxon>
        <taxon>Hyphomicrobiales</taxon>
        <taxon>Phyllobacteriaceae</taxon>
        <taxon>Mesorhizobium</taxon>
    </lineage>
</organism>
<proteinExistence type="predicted"/>
<comment type="caution">
    <text evidence="1">The sequence shown here is derived from an EMBL/GenBank/DDBJ whole genome shotgun (WGS) entry which is preliminary data.</text>
</comment>
<gene>
    <name evidence="1" type="ORF">A8145_00625</name>
</gene>
<evidence type="ECO:0000313" key="1">
    <source>
        <dbReference type="EMBL" id="OBQ71428.1"/>
    </source>
</evidence>
<dbReference type="EMBL" id="LYTK01000001">
    <property type="protein sequence ID" value="OBQ71428.1"/>
    <property type="molecule type" value="Genomic_DNA"/>
</dbReference>
<name>A0A6M7U9R7_RHILI</name>
<reference evidence="1 2" key="1">
    <citation type="submission" date="2016-05" db="EMBL/GenBank/DDBJ databases">
        <authorList>
            <person name="Ramsay J.P."/>
        </authorList>
    </citation>
    <scope>NUCLEOTIDE SEQUENCE [LARGE SCALE GENOMIC DNA]</scope>
    <source>
        <strain evidence="1 2">NZP2042</strain>
    </source>
</reference>
<sequence length="289" mass="32645">MAVADFLEWTQPGDKQFDYCLWPYEPVAATAGKLRSSTLLWQSFEALGAPPLLNEMVRAVQGEIGPFRTVWGVKQKGSDFSWELYFYDYERLEREVSIERVLAALAPYAPSALALSPKRPYFMFSLDLDAALGAQERGIEEISVYLGNPSGVVSSGLCYQLSPSGLRFDNLYYFFDAKDDWEDIVGKVAASAHLDLDGLDISSILWPELCDCGIIVVANKKYNDGVYFSRIRIDQLIWFVDRLGYPDAIQAFLTANKARLDHMLYDVGIDYRMIDGRLEILKSAYYGVL</sequence>
<dbReference type="Proteomes" id="UP000093737">
    <property type="component" value="Unassembled WGS sequence"/>
</dbReference>